<feature type="compositionally biased region" description="Basic and acidic residues" evidence="1">
    <location>
        <begin position="1"/>
        <end position="12"/>
    </location>
</feature>
<comment type="caution">
    <text evidence="2">The sequence shown here is derived from an EMBL/GenBank/DDBJ whole genome shotgun (WGS) entry which is preliminary data.</text>
</comment>
<dbReference type="Proteomes" id="UP000194236">
    <property type="component" value="Unassembled WGS sequence"/>
</dbReference>
<sequence>MEGKIFETEQKQQEQQSEDFPKNFQSSSSCNDNGDGGCCMDDYNEKIETITNINDDFDSNDDDDCIKIGNLPEFKKNVIVKY</sequence>
<organism evidence="2 3">
    <name type="scientific">Euroglyphus maynei</name>
    <name type="common">Mayne's house dust mite</name>
    <dbReference type="NCBI Taxonomy" id="6958"/>
    <lineage>
        <taxon>Eukaryota</taxon>
        <taxon>Metazoa</taxon>
        <taxon>Ecdysozoa</taxon>
        <taxon>Arthropoda</taxon>
        <taxon>Chelicerata</taxon>
        <taxon>Arachnida</taxon>
        <taxon>Acari</taxon>
        <taxon>Acariformes</taxon>
        <taxon>Sarcoptiformes</taxon>
        <taxon>Astigmata</taxon>
        <taxon>Psoroptidia</taxon>
        <taxon>Analgoidea</taxon>
        <taxon>Pyroglyphidae</taxon>
        <taxon>Pyroglyphinae</taxon>
        <taxon>Euroglyphus</taxon>
    </lineage>
</organism>
<evidence type="ECO:0000313" key="2">
    <source>
        <dbReference type="EMBL" id="OTF70435.1"/>
    </source>
</evidence>
<dbReference type="AlphaFoldDB" id="A0A1Y3ATD7"/>
<evidence type="ECO:0000313" key="3">
    <source>
        <dbReference type="Proteomes" id="UP000194236"/>
    </source>
</evidence>
<dbReference type="EMBL" id="MUJZ01065791">
    <property type="protein sequence ID" value="OTF70435.1"/>
    <property type="molecule type" value="Genomic_DNA"/>
</dbReference>
<protein>
    <submittedName>
        <fullName evidence="2">Uncharacterized protein</fullName>
    </submittedName>
</protein>
<reference evidence="2 3" key="1">
    <citation type="submission" date="2017-03" db="EMBL/GenBank/DDBJ databases">
        <title>Genome Survey of Euroglyphus maynei.</title>
        <authorList>
            <person name="Arlian L.G."/>
            <person name="Morgan M.S."/>
            <person name="Rider S.D."/>
        </authorList>
    </citation>
    <scope>NUCLEOTIDE SEQUENCE [LARGE SCALE GENOMIC DNA]</scope>
    <source>
        <strain evidence="2">Arlian Lab</strain>
        <tissue evidence="2">Whole body</tissue>
    </source>
</reference>
<feature type="region of interest" description="Disordered" evidence="1">
    <location>
        <begin position="1"/>
        <end position="34"/>
    </location>
</feature>
<evidence type="ECO:0000256" key="1">
    <source>
        <dbReference type="SAM" id="MobiDB-lite"/>
    </source>
</evidence>
<proteinExistence type="predicted"/>
<accession>A0A1Y3ATD7</accession>
<name>A0A1Y3ATD7_EURMA</name>
<keyword evidence="3" id="KW-1185">Reference proteome</keyword>
<gene>
    <name evidence="2" type="ORF">BLA29_009233</name>
</gene>